<dbReference type="RefSeq" id="WP_262843686.1">
    <property type="nucleotide sequence ID" value="NZ_JANZYP010000020.1"/>
</dbReference>
<gene>
    <name evidence="2" type="ORF">ACFO8L_09700</name>
</gene>
<dbReference type="Proteomes" id="UP001595891">
    <property type="component" value="Unassembled WGS sequence"/>
</dbReference>
<reference evidence="3" key="1">
    <citation type="journal article" date="2019" name="Int. J. Syst. Evol. Microbiol.">
        <title>The Global Catalogue of Microorganisms (GCM) 10K type strain sequencing project: providing services to taxonomists for standard genome sequencing and annotation.</title>
        <authorList>
            <consortium name="The Broad Institute Genomics Platform"/>
            <consortium name="The Broad Institute Genome Sequencing Center for Infectious Disease"/>
            <person name="Wu L."/>
            <person name="Ma J."/>
        </authorList>
    </citation>
    <scope>NUCLEOTIDE SEQUENCE [LARGE SCALE GENOMIC DNA]</scope>
    <source>
        <strain evidence="3">CCUG 49560</strain>
    </source>
</reference>
<evidence type="ECO:0008006" key="4">
    <source>
        <dbReference type="Google" id="ProtNLM"/>
    </source>
</evidence>
<proteinExistence type="predicted"/>
<dbReference type="EMBL" id="JBHSFN010000004">
    <property type="protein sequence ID" value="MFC4586347.1"/>
    <property type="molecule type" value="Genomic_DNA"/>
</dbReference>
<evidence type="ECO:0000256" key="1">
    <source>
        <dbReference type="SAM" id="MobiDB-lite"/>
    </source>
</evidence>
<keyword evidence="3" id="KW-1185">Reference proteome</keyword>
<feature type="region of interest" description="Disordered" evidence="1">
    <location>
        <begin position="581"/>
        <end position="602"/>
    </location>
</feature>
<protein>
    <recommendedName>
        <fullName evidence="4">MalT-like TPR region domain-containing protein</fullName>
    </recommendedName>
</protein>
<comment type="caution">
    <text evidence="2">The sequence shown here is derived from an EMBL/GenBank/DDBJ whole genome shotgun (WGS) entry which is preliminary data.</text>
</comment>
<evidence type="ECO:0000313" key="2">
    <source>
        <dbReference type="EMBL" id="MFC4586347.1"/>
    </source>
</evidence>
<accession>A0ABV9EA88</accession>
<sequence>MTTGLEADAGQDDIQLSLLAGERALYAQGDLGTGRKWFDVAYREAERRNDAVAMAYAVLGLSGLWVHEHRTAVDTAQVRARQRRALSLIDPRSTLALRLRARLAAEEVFLTGAHEGILSMVAEARSSGDAVALVEILRMAHHCLLGPQHAALRAELAEEMIGEAPRTGRRSDLLMGLMSRTVDLFLRADPQAERALEELRARVDRDENLAVGYVVSGIEAMLGIRTGRLEQAEALATACAERGAAADDPTAKARHIGQIGTIRWYQGRLAEMLPALSEAVNSPLLGARDNSFFAILAAAAAAAGERRLAESMLARLCGSDLAEVPRSSCWLVTMYGVAEAAYSLDDTETSAKVYTLLTPYAHLPMIASVGVTCLGSVHHSLGMAALNCGNADKAVEHLRAAVHDNMALGHWPAVVLSRARLGEALALRDGPADETSRRELGLAAGEALALGMAMPVRKPLPDDGGWITPVVAHRRGGEWQLEMSGRAVRVGDSVGMGHLACLLANPGHEISVIDLAAGLLTVGAAHGDGPDRPPLDERAMTDYKRRLSALQDEIDEREASDDPERASAVRAERDRLVDELAGATGLADRPRPSTVSQERARTSVGKAIRRALDRITKLDPTIGHELQATIETGTHCCYRPR</sequence>
<organism evidence="2 3">
    <name type="scientific">Sphaerisporangium corydalis</name>
    <dbReference type="NCBI Taxonomy" id="1441875"/>
    <lineage>
        <taxon>Bacteria</taxon>
        <taxon>Bacillati</taxon>
        <taxon>Actinomycetota</taxon>
        <taxon>Actinomycetes</taxon>
        <taxon>Streptosporangiales</taxon>
        <taxon>Streptosporangiaceae</taxon>
        <taxon>Sphaerisporangium</taxon>
    </lineage>
</organism>
<evidence type="ECO:0000313" key="3">
    <source>
        <dbReference type="Proteomes" id="UP001595891"/>
    </source>
</evidence>
<name>A0ABV9EA88_9ACTN</name>